<dbReference type="Gene3D" id="3.40.1480.10">
    <property type="entry name" value="MOFRL domain"/>
    <property type="match status" value="1"/>
</dbReference>
<dbReference type="SUPFAM" id="SSF82544">
    <property type="entry name" value="GckA/TtuD-like"/>
    <property type="match status" value="1"/>
</dbReference>
<dbReference type="PANTHER" id="PTHR12227">
    <property type="entry name" value="GLYCERATE KINASE"/>
    <property type="match status" value="1"/>
</dbReference>
<dbReference type="InterPro" id="IPR038614">
    <property type="entry name" value="GK_N_sf"/>
</dbReference>
<feature type="domain" description="MOFRL" evidence="1">
    <location>
        <begin position="335"/>
        <end position="440"/>
    </location>
</feature>
<dbReference type="Pfam" id="PF13660">
    <property type="entry name" value="DUF4147"/>
    <property type="match status" value="1"/>
</dbReference>
<name>A0ABV6IME7_9PROT</name>
<keyword evidence="3" id="KW-0418">Kinase</keyword>
<evidence type="ECO:0000313" key="3">
    <source>
        <dbReference type="EMBL" id="MFC0384532.1"/>
    </source>
</evidence>
<keyword evidence="4" id="KW-1185">Reference proteome</keyword>
<gene>
    <name evidence="3" type="ORF">ACFFIC_03085</name>
</gene>
<sequence length="447" mass="45140">MEATTPASDAPPGASWDDARARAALRRLLDAAIASADPRKVLAAHLPEPPALGSGGRVVVVGAGKSAAVMAASVEAAWPDIPLKGLVITRYGHGVRTGYGKTDRIEVVEASHPVPDAAGEQAAARILALVQGLTEHDLVLALISGGGSALMPLAAPGLTLADKQEVNRALLSCGATINEMNAVRRHLSAVKGGRLAAAAHPARVVTLAISDVPGDDPAAIASGPTVPDPTSFADARAIVARYAIALPDHVRAHLEAGAEETPKPGDPRLARAEYRLIATPLMALQAAAKEAEALGLTPLILGDALEGEAREAGTLLAGIARSAAAHGHPVPRPAVLLSGGETTVTLGEARGAGGRNGECLLGLAVALAGHPGIWSLMADTDGIDGSESNAGAIAAPNTLARAAASNIDPRAALSAHRSHDVFAGLDDLVTTGPTLTNVNDFRAVIIT</sequence>
<comment type="caution">
    <text evidence="3">The sequence shown here is derived from an EMBL/GenBank/DDBJ whole genome shotgun (WGS) entry which is preliminary data.</text>
</comment>
<accession>A0ABV6IME7</accession>
<evidence type="ECO:0000259" key="2">
    <source>
        <dbReference type="Pfam" id="PF13660"/>
    </source>
</evidence>
<proteinExistence type="predicted"/>
<dbReference type="Gene3D" id="3.40.50.10180">
    <property type="entry name" value="Glycerate kinase, MOFRL-like N-terminal domain"/>
    <property type="match status" value="1"/>
</dbReference>
<dbReference type="InterPro" id="IPR037035">
    <property type="entry name" value="GK-like_C_sf"/>
</dbReference>
<dbReference type="Proteomes" id="UP001589789">
    <property type="component" value="Unassembled WGS sequence"/>
</dbReference>
<dbReference type="EMBL" id="JBHLVZ010000002">
    <property type="protein sequence ID" value="MFC0384532.1"/>
    <property type="molecule type" value="Genomic_DNA"/>
</dbReference>
<keyword evidence="3" id="KW-0808">Transferase</keyword>
<feature type="domain" description="MOFRL-associated" evidence="2">
    <location>
        <begin position="25"/>
        <end position="255"/>
    </location>
</feature>
<dbReference type="InterPro" id="IPR039760">
    <property type="entry name" value="MOFRL_protein"/>
</dbReference>
<dbReference type="InterPro" id="IPR025286">
    <property type="entry name" value="MOFRL_assoc_dom"/>
</dbReference>
<organism evidence="3 4">
    <name type="scientific">Muricoccus vinaceus</name>
    <dbReference type="NCBI Taxonomy" id="424704"/>
    <lineage>
        <taxon>Bacteria</taxon>
        <taxon>Pseudomonadati</taxon>
        <taxon>Pseudomonadota</taxon>
        <taxon>Alphaproteobacteria</taxon>
        <taxon>Acetobacterales</taxon>
        <taxon>Roseomonadaceae</taxon>
        <taxon>Muricoccus</taxon>
    </lineage>
</organism>
<dbReference type="RefSeq" id="WP_377048593.1">
    <property type="nucleotide sequence ID" value="NZ_JBHLVZ010000002.1"/>
</dbReference>
<dbReference type="Pfam" id="PF05161">
    <property type="entry name" value="MOFRL"/>
    <property type="match status" value="1"/>
</dbReference>
<reference evidence="3 4" key="1">
    <citation type="submission" date="2024-09" db="EMBL/GenBank/DDBJ databases">
        <authorList>
            <person name="Sun Q."/>
            <person name="Mori K."/>
        </authorList>
    </citation>
    <scope>NUCLEOTIDE SEQUENCE [LARGE SCALE GENOMIC DNA]</scope>
    <source>
        <strain evidence="3 4">CCM 7468</strain>
    </source>
</reference>
<evidence type="ECO:0000313" key="4">
    <source>
        <dbReference type="Proteomes" id="UP001589789"/>
    </source>
</evidence>
<dbReference type="PANTHER" id="PTHR12227:SF0">
    <property type="entry name" value="GLYCERATE KINASE"/>
    <property type="match status" value="1"/>
</dbReference>
<dbReference type="GO" id="GO:0016301">
    <property type="term" value="F:kinase activity"/>
    <property type="evidence" value="ECO:0007669"/>
    <property type="project" value="UniProtKB-KW"/>
</dbReference>
<evidence type="ECO:0000259" key="1">
    <source>
        <dbReference type="Pfam" id="PF05161"/>
    </source>
</evidence>
<dbReference type="InterPro" id="IPR007835">
    <property type="entry name" value="MOFRL"/>
</dbReference>
<protein>
    <submittedName>
        <fullName evidence="3">Glycerate kinase</fullName>
    </submittedName>
</protein>